<keyword evidence="5 9" id="KW-0627">Porphyrin biosynthesis</keyword>
<dbReference type="InterPro" id="IPR036108">
    <property type="entry name" value="4pyrrol_syn_uPrphyn_synt_sf"/>
</dbReference>
<evidence type="ECO:0000256" key="7">
    <source>
        <dbReference type="ARBA" id="ARBA00040167"/>
    </source>
</evidence>
<dbReference type="SUPFAM" id="SSF69618">
    <property type="entry name" value="HemD-like"/>
    <property type="match status" value="1"/>
</dbReference>
<dbReference type="EC" id="4.2.1.75" evidence="3 9"/>
<evidence type="ECO:0000256" key="1">
    <source>
        <dbReference type="ARBA" id="ARBA00004772"/>
    </source>
</evidence>
<comment type="pathway">
    <text evidence="1 9">Porphyrin-containing compound metabolism; protoporphyrin-IX biosynthesis; coproporphyrinogen-III from 5-aminolevulinate: step 3/4.</text>
</comment>
<dbReference type="UniPathway" id="UPA00251">
    <property type="reaction ID" value="UER00320"/>
</dbReference>
<name>A0A370WX71_9GAMM</name>
<comment type="function">
    <text evidence="6 9">Catalyzes cyclization of the linear tetrapyrrole, hydroxymethylbilane, to the macrocyclic uroporphyrinogen III.</text>
</comment>
<protein>
    <recommendedName>
        <fullName evidence="7 9">Uroporphyrinogen-III synthase</fullName>
        <ecNumber evidence="3 9">4.2.1.75</ecNumber>
    </recommendedName>
</protein>
<keyword evidence="12" id="KW-1185">Reference proteome</keyword>
<dbReference type="CDD" id="cd06578">
    <property type="entry name" value="HemD"/>
    <property type="match status" value="1"/>
</dbReference>
<gene>
    <name evidence="11" type="ORF">DWU99_19235</name>
</gene>
<evidence type="ECO:0000256" key="9">
    <source>
        <dbReference type="RuleBase" id="RU366031"/>
    </source>
</evidence>
<comment type="catalytic activity">
    <reaction evidence="8 9">
        <text>hydroxymethylbilane = uroporphyrinogen III + H2O</text>
        <dbReference type="Rhea" id="RHEA:18965"/>
        <dbReference type="ChEBI" id="CHEBI:15377"/>
        <dbReference type="ChEBI" id="CHEBI:57308"/>
        <dbReference type="ChEBI" id="CHEBI:57845"/>
        <dbReference type="EC" id="4.2.1.75"/>
    </reaction>
</comment>
<dbReference type="EMBL" id="QRBF01000009">
    <property type="protein sequence ID" value="RDS80712.1"/>
    <property type="molecule type" value="Genomic_DNA"/>
</dbReference>
<evidence type="ECO:0000256" key="4">
    <source>
        <dbReference type="ARBA" id="ARBA00023239"/>
    </source>
</evidence>
<dbReference type="AlphaFoldDB" id="A0A370WX71"/>
<proteinExistence type="inferred from homology"/>
<dbReference type="Proteomes" id="UP000255334">
    <property type="component" value="Unassembled WGS sequence"/>
</dbReference>
<dbReference type="InterPro" id="IPR039793">
    <property type="entry name" value="UROS/Hem4"/>
</dbReference>
<comment type="similarity">
    <text evidence="2 9">Belongs to the uroporphyrinogen-III synthase family.</text>
</comment>
<dbReference type="PANTHER" id="PTHR38042">
    <property type="entry name" value="UROPORPHYRINOGEN-III SYNTHASE, CHLOROPLASTIC"/>
    <property type="match status" value="1"/>
</dbReference>
<dbReference type="PANTHER" id="PTHR38042:SF1">
    <property type="entry name" value="UROPORPHYRINOGEN-III SYNTHASE, CHLOROPLASTIC"/>
    <property type="match status" value="1"/>
</dbReference>
<feature type="domain" description="Tetrapyrrole biosynthesis uroporphyrinogen III synthase" evidence="10">
    <location>
        <begin position="28"/>
        <end position="249"/>
    </location>
</feature>
<evidence type="ECO:0000313" key="11">
    <source>
        <dbReference type="EMBL" id="RDS80712.1"/>
    </source>
</evidence>
<dbReference type="GO" id="GO:0004852">
    <property type="term" value="F:uroporphyrinogen-III synthase activity"/>
    <property type="evidence" value="ECO:0007669"/>
    <property type="project" value="UniProtKB-UniRule"/>
</dbReference>
<evidence type="ECO:0000256" key="2">
    <source>
        <dbReference type="ARBA" id="ARBA00008133"/>
    </source>
</evidence>
<dbReference type="Gene3D" id="3.40.50.10090">
    <property type="match status" value="2"/>
</dbReference>
<evidence type="ECO:0000313" key="12">
    <source>
        <dbReference type="Proteomes" id="UP000255334"/>
    </source>
</evidence>
<evidence type="ECO:0000256" key="3">
    <source>
        <dbReference type="ARBA" id="ARBA00013109"/>
    </source>
</evidence>
<organism evidence="11 12">
    <name type="scientific">Dyella psychrodurans</name>
    <dbReference type="NCBI Taxonomy" id="1927960"/>
    <lineage>
        <taxon>Bacteria</taxon>
        <taxon>Pseudomonadati</taxon>
        <taxon>Pseudomonadota</taxon>
        <taxon>Gammaproteobacteria</taxon>
        <taxon>Lysobacterales</taxon>
        <taxon>Rhodanobacteraceae</taxon>
        <taxon>Dyella</taxon>
    </lineage>
</organism>
<dbReference type="GO" id="GO:0006780">
    <property type="term" value="P:uroporphyrinogen III biosynthetic process"/>
    <property type="evidence" value="ECO:0007669"/>
    <property type="project" value="UniProtKB-UniRule"/>
</dbReference>
<sequence>MSAQSSQHGGVLAGCTVVITRPAGTGSTLARRVRALGGVPLLLPGVSLRAAPDRESVRAEWEKAQRDDVLIFTSPTAVRHAVALAPPSTRASVIAVGQSTARALHRHGIDAQVPVARQDSEGVLDLPVLQHAQDRHVTLITAPDGRGLLQQQLAARGAAVREVHVYRRTAPRLGRRHIQAVQHLPATACVLLSSAESIQHLQTQLPEEAWRRLCSANAIASSERIADQARSSGFSRVYLARSAVSDDLLACACDVCSHTCHEADRLGC</sequence>
<evidence type="ECO:0000256" key="8">
    <source>
        <dbReference type="ARBA" id="ARBA00048617"/>
    </source>
</evidence>
<evidence type="ECO:0000259" key="10">
    <source>
        <dbReference type="Pfam" id="PF02602"/>
    </source>
</evidence>
<reference evidence="11 12" key="1">
    <citation type="submission" date="2018-07" db="EMBL/GenBank/DDBJ databases">
        <title>Dyella monticola sp. nov. and Dyella psychrodurans sp. nov. isolated from monsoon evergreen broad-leaved forest soil of Dinghu Mountain, China.</title>
        <authorList>
            <person name="Gao Z."/>
            <person name="Qiu L."/>
        </authorList>
    </citation>
    <scope>NUCLEOTIDE SEQUENCE [LARGE SCALE GENOMIC DNA]</scope>
    <source>
        <strain evidence="11 12">4MSK11</strain>
    </source>
</reference>
<dbReference type="Pfam" id="PF02602">
    <property type="entry name" value="HEM4"/>
    <property type="match status" value="1"/>
</dbReference>
<evidence type="ECO:0000256" key="6">
    <source>
        <dbReference type="ARBA" id="ARBA00037589"/>
    </source>
</evidence>
<comment type="caution">
    <text evidence="11">The sequence shown here is derived from an EMBL/GenBank/DDBJ whole genome shotgun (WGS) entry which is preliminary data.</text>
</comment>
<dbReference type="InterPro" id="IPR003754">
    <property type="entry name" value="4pyrrol_synth_uPrphyn_synth"/>
</dbReference>
<dbReference type="RefSeq" id="WP_115479713.1">
    <property type="nucleotide sequence ID" value="NZ_QRBF01000009.1"/>
</dbReference>
<accession>A0A370WX71</accession>
<dbReference type="GO" id="GO:0006782">
    <property type="term" value="P:protoporphyrinogen IX biosynthetic process"/>
    <property type="evidence" value="ECO:0007669"/>
    <property type="project" value="UniProtKB-UniRule"/>
</dbReference>
<evidence type="ECO:0000256" key="5">
    <source>
        <dbReference type="ARBA" id="ARBA00023244"/>
    </source>
</evidence>
<keyword evidence="4 9" id="KW-0456">Lyase</keyword>
<dbReference type="OrthoDB" id="9787650at2"/>